<feature type="compositionally biased region" description="Acidic residues" evidence="1">
    <location>
        <begin position="204"/>
        <end position="218"/>
    </location>
</feature>
<proteinExistence type="predicted"/>
<feature type="region of interest" description="Disordered" evidence="1">
    <location>
        <begin position="87"/>
        <end position="117"/>
    </location>
</feature>
<evidence type="ECO:0008006" key="4">
    <source>
        <dbReference type="Google" id="ProtNLM"/>
    </source>
</evidence>
<organism evidence="2 3">
    <name type="scientific">Taxus chinensis</name>
    <name type="common">Chinese yew</name>
    <name type="synonym">Taxus wallichiana var. chinensis</name>
    <dbReference type="NCBI Taxonomy" id="29808"/>
    <lineage>
        <taxon>Eukaryota</taxon>
        <taxon>Viridiplantae</taxon>
        <taxon>Streptophyta</taxon>
        <taxon>Embryophyta</taxon>
        <taxon>Tracheophyta</taxon>
        <taxon>Spermatophyta</taxon>
        <taxon>Pinopsida</taxon>
        <taxon>Pinidae</taxon>
        <taxon>Conifers II</taxon>
        <taxon>Cupressales</taxon>
        <taxon>Taxaceae</taxon>
        <taxon>Taxus</taxon>
    </lineage>
</organism>
<gene>
    <name evidence="2" type="ORF">KI387_016277</name>
</gene>
<evidence type="ECO:0000256" key="1">
    <source>
        <dbReference type="SAM" id="MobiDB-lite"/>
    </source>
</evidence>
<dbReference type="PANTHER" id="PTHR31110">
    <property type="entry name" value="PESTICIDAL CRYSTAL CRY8BA PROTEIN"/>
    <property type="match status" value="1"/>
</dbReference>
<dbReference type="OMA" id="GFKYVQK"/>
<evidence type="ECO:0000313" key="3">
    <source>
        <dbReference type="Proteomes" id="UP000824469"/>
    </source>
</evidence>
<feature type="non-terminal residue" evidence="2">
    <location>
        <position position="1"/>
    </location>
</feature>
<dbReference type="Proteomes" id="UP000824469">
    <property type="component" value="Unassembled WGS sequence"/>
</dbReference>
<feature type="compositionally biased region" description="Basic and acidic residues" evidence="1">
    <location>
        <begin position="99"/>
        <end position="108"/>
    </location>
</feature>
<reference evidence="2 3" key="1">
    <citation type="journal article" date="2021" name="Nat. Plants">
        <title>The Taxus genome provides insights into paclitaxel biosynthesis.</title>
        <authorList>
            <person name="Xiong X."/>
            <person name="Gou J."/>
            <person name="Liao Q."/>
            <person name="Li Y."/>
            <person name="Zhou Q."/>
            <person name="Bi G."/>
            <person name="Li C."/>
            <person name="Du R."/>
            <person name="Wang X."/>
            <person name="Sun T."/>
            <person name="Guo L."/>
            <person name="Liang H."/>
            <person name="Lu P."/>
            <person name="Wu Y."/>
            <person name="Zhang Z."/>
            <person name="Ro D.K."/>
            <person name="Shang Y."/>
            <person name="Huang S."/>
            <person name="Yan J."/>
        </authorList>
    </citation>
    <scope>NUCLEOTIDE SEQUENCE [LARGE SCALE GENOMIC DNA]</scope>
    <source>
        <strain evidence="2">Ta-2019</strain>
    </source>
</reference>
<dbReference type="EMBL" id="JAHRHJ020000003">
    <property type="protein sequence ID" value="KAH9321638.1"/>
    <property type="molecule type" value="Genomic_DNA"/>
</dbReference>
<feature type="region of interest" description="Disordered" evidence="1">
    <location>
        <begin position="204"/>
        <end position="229"/>
    </location>
</feature>
<evidence type="ECO:0000313" key="2">
    <source>
        <dbReference type="EMBL" id="KAH9321638.1"/>
    </source>
</evidence>
<name>A0AA38GH52_TAXCH</name>
<protein>
    <recommendedName>
        <fullName evidence="4">Pesticidal crystal cry8Ba protein</fullName>
    </recommendedName>
</protein>
<dbReference type="PANTHER" id="PTHR31110:SF2">
    <property type="entry name" value="PESTICIDAL CRYSTAL CRY8BA PROTEIN"/>
    <property type="match status" value="1"/>
</dbReference>
<comment type="caution">
    <text evidence="2">The sequence shown here is derived from an EMBL/GenBank/DDBJ whole genome shotgun (WGS) entry which is preliminary data.</text>
</comment>
<accession>A0AA38GH52</accession>
<keyword evidence="3" id="KW-1185">Reference proteome</keyword>
<sequence length="1304" mass="146763">MMFTEGLDSSAINWVREGVEVKRPLSQTRNSSPNMDQMYNVRNGIRGFGLPPPQFRSVNLRSGLIPNPHTAHPHPDHDDAVEENVVSQASEYEETSDSGAEREYERYSGDSSPQEDPLLNRYRDMEHAYNTTGMARQSMPPVQHRETYTGDYLYSYGHPQLHSQRHQHFSREPPDRRNFGHRQVLGAGEQRYPYNSRQQNEYIDDESLDSGESFEEAEDRGGHKGIDHSMSGVPKFKFVAKNVEEDTTTHATEMRPKGMRQISSEFVRQHQSIQMPQQDLHSSGAWPGNSSDMEMPSAPPVDGSVGGPTITGLPANPVFSSGSSTTTGTLEAQMKCDRSQEPLPNTTFSQGLDRHGSTQQPNDQCARPAFGIVGDAAGNSCRQSTTSASNLPTFHLSGQGAWHALIAYEACVRLCLQAWARGCMEAPEFLHDECTLLRNAFGLQQILLQPEEELLRKGSTDAAPEGSAPKPKKTIGKIKVQVRKVRMMLDARTGCTFHSFGSSLVKFESLRSRSSNLQSTLLAGWEAVRKIRVTPHVPLHSTYSQRSMAYVQASARYVRQVSNLLKTGVTSLRSSSTNETTQETYSCLLKLKSSIEEEAFRMQPGSSEIHVFLPESPGDDLIVEVQDSKGNVQGRVLVQIASISDDPTDKTRWWSIYKEPEHECVGKVQLFINYITSTDEMGAMKCGPVAETVTYDLVLEVAMRVQHFQQRNLHLHGAWRWLLTQFASYYGVSDSYTKLRYLSSIMEVATPTEDCLVLIHDLLVPVVSARDENTLSRQEKRILGDIEDKVEQLLALVFENYKSLDDSIPSGLIDVFGPATGIAAPALIPSVKIYTLLHDILSPEAQLALCSYLQTAARKRSKRHMAETDEFVASSNEGILMDALDVSTAYLKMKTLCMNIRNEISTDIEIHNQHILPSSIDLPNIAAAIYNVDLCNRLRTFLVACPPSSPSPPMGELVIATADFQRDVASWNICPVKGGVDAKELFHLYIVLWIQDRRLLLLDSCKLDKVRWTGVMTQHSTTPFVEDMYERIKETLNEYEIIVRRWPEYTFALENAIADVEKAVVEALEKQYADVLAPLKESTMPKKFGLQYVQKLTKRRSVCLYSVPNQLGVFLNTIKRLLDVLRPKIEAQLTSWVSCLPEGACGNMIFGERMSEITVMLRSKFKIFSQAIIEKLDDNTRVQRETKIKKIIQDTKDAGGESEIRDRMQVLNTQLIETISHLHDVFTSRVFVAICRGYWDRMGQDVLHFLENKKENRSLYKGSRITVGILDDTFASQMQRLQGHALQEKDLEPPRSIMEVRSML</sequence>